<evidence type="ECO:0000313" key="8">
    <source>
        <dbReference type="EMBL" id="GHA73544.1"/>
    </source>
</evidence>
<evidence type="ECO:0000256" key="7">
    <source>
        <dbReference type="SAM" id="Phobius"/>
    </source>
</evidence>
<comment type="similarity">
    <text evidence="2">Belongs to the DoxX family.</text>
</comment>
<keyword evidence="6 7" id="KW-0472">Membrane</keyword>
<feature type="transmembrane region" description="Helical" evidence="7">
    <location>
        <begin position="65"/>
        <end position="87"/>
    </location>
</feature>
<dbReference type="GO" id="GO:0005886">
    <property type="term" value="C:plasma membrane"/>
    <property type="evidence" value="ECO:0007669"/>
    <property type="project" value="UniProtKB-SubCell"/>
</dbReference>
<keyword evidence="9" id="KW-1185">Reference proteome</keyword>
<evidence type="ECO:0000256" key="5">
    <source>
        <dbReference type="ARBA" id="ARBA00022989"/>
    </source>
</evidence>
<protein>
    <submittedName>
        <fullName evidence="8">Membrane protein</fullName>
    </submittedName>
</protein>
<dbReference type="PANTHER" id="PTHR33452">
    <property type="entry name" value="OXIDOREDUCTASE CATD-RELATED"/>
    <property type="match status" value="1"/>
</dbReference>
<keyword evidence="5 7" id="KW-1133">Transmembrane helix</keyword>
<keyword evidence="3" id="KW-1003">Cell membrane</keyword>
<dbReference type="InterPro" id="IPR051907">
    <property type="entry name" value="DoxX-like_oxidoreductase"/>
</dbReference>
<reference evidence="8" key="2">
    <citation type="submission" date="2020-09" db="EMBL/GenBank/DDBJ databases">
        <authorList>
            <person name="Sun Q."/>
            <person name="Kim S."/>
        </authorList>
    </citation>
    <scope>NUCLEOTIDE SEQUENCE</scope>
    <source>
        <strain evidence="8">KCTC 32501</strain>
    </source>
</reference>
<proteinExistence type="inferred from homology"/>
<dbReference type="RefSeq" id="WP_189493155.1">
    <property type="nucleotide sequence ID" value="NZ_BMZG01000006.1"/>
</dbReference>
<comment type="subcellular location">
    <subcellularLocation>
        <location evidence="1">Cell membrane</location>
        <topology evidence="1">Multi-pass membrane protein</topology>
    </subcellularLocation>
</comment>
<feature type="transmembrane region" description="Helical" evidence="7">
    <location>
        <begin position="94"/>
        <end position="115"/>
    </location>
</feature>
<evidence type="ECO:0000256" key="3">
    <source>
        <dbReference type="ARBA" id="ARBA00022475"/>
    </source>
</evidence>
<name>A0A8J3CN25_9BURK</name>
<comment type="caution">
    <text evidence="8">The sequence shown here is derived from an EMBL/GenBank/DDBJ whole genome shotgun (WGS) entry which is preliminary data.</text>
</comment>
<dbReference type="AlphaFoldDB" id="A0A8J3CN25"/>
<dbReference type="EMBL" id="BMZG01000006">
    <property type="protein sequence ID" value="GHA73544.1"/>
    <property type="molecule type" value="Genomic_DNA"/>
</dbReference>
<accession>A0A8J3CN25</accession>
<evidence type="ECO:0000256" key="4">
    <source>
        <dbReference type="ARBA" id="ARBA00022692"/>
    </source>
</evidence>
<dbReference type="PANTHER" id="PTHR33452:SF1">
    <property type="entry name" value="INNER MEMBRANE PROTEIN YPHA-RELATED"/>
    <property type="match status" value="1"/>
</dbReference>
<evidence type="ECO:0000256" key="6">
    <source>
        <dbReference type="ARBA" id="ARBA00023136"/>
    </source>
</evidence>
<sequence length="154" mass="17102">MKTNRVLSRLMWHGNDDVVSKSLADLLLLALRWFIAWQFLKAGLVKLDDWSSTLALFESEYQVPLLSPVLAAYFGTAGELVFPILLMAGLFTRWAALGLFAVNAMAVISYPQLFTFNCPAAINDHKYWAVILAVIFVFGAGRLSVDALFGRKTA</sequence>
<evidence type="ECO:0000256" key="2">
    <source>
        <dbReference type="ARBA" id="ARBA00006679"/>
    </source>
</evidence>
<feature type="transmembrane region" description="Helical" evidence="7">
    <location>
        <begin position="127"/>
        <end position="149"/>
    </location>
</feature>
<reference evidence="8" key="1">
    <citation type="journal article" date="2014" name="Int. J. Syst. Evol. Microbiol.">
        <title>Complete genome sequence of Corynebacterium casei LMG S-19264T (=DSM 44701T), isolated from a smear-ripened cheese.</title>
        <authorList>
            <consortium name="US DOE Joint Genome Institute (JGI-PGF)"/>
            <person name="Walter F."/>
            <person name="Albersmeier A."/>
            <person name="Kalinowski J."/>
            <person name="Ruckert C."/>
        </authorList>
    </citation>
    <scope>NUCLEOTIDE SEQUENCE</scope>
    <source>
        <strain evidence="8">KCTC 32501</strain>
    </source>
</reference>
<evidence type="ECO:0000256" key="1">
    <source>
        <dbReference type="ARBA" id="ARBA00004651"/>
    </source>
</evidence>
<gene>
    <name evidence="8" type="ORF">GCM10009007_13200</name>
</gene>
<dbReference type="Proteomes" id="UP000614287">
    <property type="component" value="Unassembled WGS sequence"/>
</dbReference>
<keyword evidence="4 7" id="KW-0812">Transmembrane</keyword>
<dbReference type="Pfam" id="PF07681">
    <property type="entry name" value="DoxX"/>
    <property type="match status" value="1"/>
</dbReference>
<organism evidence="8 9">
    <name type="scientific">Formosimonas limnophila</name>
    <dbReference type="NCBI Taxonomy" id="1384487"/>
    <lineage>
        <taxon>Bacteria</taxon>
        <taxon>Pseudomonadati</taxon>
        <taxon>Pseudomonadota</taxon>
        <taxon>Betaproteobacteria</taxon>
        <taxon>Burkholderiales</taxon>
        <taxon>Burkholderiaceae</taxon>
        <taxon>Formosimonas</taxon>
    </lineage>
</organism>
<evidence type="ECO:0000313" key="9">
    <source>
        <dbReference type="Proteomes" id="UP000614287"/>
    </source>
</evidence>
<dbReference type="InterPro" id="IPR032808">
    <property type="entry name" value="DoxX"/>
</dbReference>